<organism evidence="2 3">
    <name type="scientific">Flavihumibacter fluminis</name>
    <dbReference type="NCBI Taxonomy" id="2909236"/>
    <lineage>
        <taxon>Bacteria</taxon>
        <taxon>Pseudomonadati</taxon>
        <taxon>Bacteroidota</taxon>
        <taxon>Chitinophagia</taxon>
        <taxon>Chitinophagales</taxon>
        <taxon>Chitinophagaceae</taxon>
        <taxon>Flavihumibacter</taxon>
    </lineage>
</organism>
<reference evidence="2 3" key="1">
    <citation type="submission" date="2022-01" db="EMBL/GenBank/DDBJ databases">
        <title>Flavihumibacter sp. nov., isolated from sediment of a river.</title>
        <authorList>
            <person name="Liu H."/>
        </authorList>
    </citation>
    <scope>NUCLEOTIDE SEQUENCE [LARGE SCALE GENOMIC DNA]</scope>
    <source>
        <strain evidence="2 3">RY-1</strain>
    </source>
</reference>
<feature type="transmembrane region" description="Helical" evidence="1">
    <location>
        <begin position="239"/>
        <end position="259"/>
    </location>
</feature>
<sequence length="447" mass="51574">MWKLCIKNFVRTSVAQVGISAVLIAGIISLLIGRQHLVKQQEAVKQTMVAQNEHINRNKEFFSAELGLLFYYLKFSLVNELDPINGLSIGQRDVNPSIQSVTIRNLENQRYDTDLYNPNVLHAGNLDLSFVLLYLFPLLIIASCYSVLSADQEAGTWNMTRVQARKPAALLWKSIVIRMGFMFSLFFVLIGLAFVLLPLSINYRILLFVGTGMAYLLFWFGLCAFIISLNKNSSTNAMLLLSCWILLAIILPAAVNNYLTSRYPVPEALSTMVEQREAYHEKWDMEKTPTLKAFYKVYPEYEKYGYPQENFSWLWYYAMQHLGDEESKEQSASFMNKLAKREAAARSISFFIPTLHTQHQFNSLAKAGLENHLLFLKQTANFHESLRKQVYPLIFENRQVDEVNWKALSVQKFEENQHNDWVPVFLPFLVFILGLFGISWKRLHSMV</sequence>
<dbReference type="InterPro" id="IPR021913">
    <property type="entry name" value="DUF3526"/>
</dbReference>
<proteinExistence type="predicted"/>
<evidence type="ECO:0000313" key="2">
    <source>
        <dbReference type="EMBL" id="MCF1715837.1"/>
    </source>
</evidence>
<feature type="transmembrane region" description="Helical" evidence="1">
    <location>
        <begin position="169"/>
        <end position="197"/>
    </location>
</feature>
<dbReference type="RefSeq" id="WP_234866785.1">
    <property type="nucleotide sequence ID" value="NZ_JAKEVY010000003.1"/>
</dbReference>
<protein>
    <submittedName>
        <fullName evidence="2">DUF3526 domain-containing protein</fullName>
    </submittedName>
</protein>
<comment type="caution">
    <text evidence="2">The sequence shown here is derived from an EMBL/GenBank/DDBJ whole genome shotgun (WGS) entry which is preliminary data.</text>
</comment>
<dbReference type="Proteomes" id="UP001200145">
    <property type="component" value="Unassembled WGS sequence"/>
</dbReference>
<feature type="transmembrane region" description="Helical" evidence="1">
    <location>
        <begin position="421"/>
        <end position="440"/>
    </location>
</feature>
<feature type="transmembrane region" description="Helical" evidence="1">
    <location>
        <begin position="12"/>
        <end position="32"/>
    </location>
</feature>
<keyword evidence="1" id="KW-0472">Membrane</keyword>
<keyword evidence="1" id="KW-0812">Transmembrane</keyword>
<accession>A0ABS9BL51</accession>
<dbReference type="PANTHER" id="PTHR43471">
    <property type="entry name" value="ABC TRANSPORTER PERMEASE"/>
    <property type="match status" value="1"/>
</dbReference>
<keyword evidence="1" id="KW-1133">Transmembrane helix</keyword>
<feature type="transmembrane region" description="Helical" evidence="1">
    <location>
        <begin position="203"/>
        <end position="227"/>
    </location>
</feature>
<keyword evidence="3" id="KW-1185">Reference proteome</keyword>
<gene>
    <name evidence="2" type="ORF">L0U88_14455</name>
</gene>
<dbReference type="EMBL" id="JAKEVY010000003">
    <property type="protein sequence ID" value="MCF1715837.1"/>
    <property type="molecule type" value="Genomic_DNA"/>
</dbReference>
<evidence type="ECO:0000256" key="1">
    <source>
        <dbReference type="SAM" id="Phobius"/>
    </source>
</evidence>
<evidence type="ECO:0000313" key="3">
    <source>
        <dbReference type="Proteomes" id="UP001200145"/>
    </source>
</evidence>
<feature type="transmembrane region" description="Helical" evidence="1">
    <location>
        <begin position="128"/>
        <end position="148"/>
    </location>
</feature>
<name>A0ABS9BL51_9BACT</name>
<dbReference type="PANTHER" id="PTHR43471:SF1">
    <property type="entry name" value="ABC TRANSPORTER PERMEASE PROTEIN NOSY-RELATED"/>
    <property type="match status" value="1"/>
</dbReference>
<dbReference type="Pfam" id="PF12040">
    <property type="entry name" value="DUF3526"/>
    <property type="match status" value="1"/>
</dbReference>